<accession>A0A9N7UHW1</accession>
<evidence type="ECO:0000313" key="2">
    <source>
        <dbReference type="EMBL" id="CAB1430378.1"/>
    </source>
</evidence>
<name>A0A9N7UHW1_PLEPL</name>
<feature type="region of interest" description="Disordered" evidence="1">
    <location>
        <begin position="148"/>
        <end position="171"/>
    </location>
</feature>
<feature type="compositionally biased region" description="Basic residues" evidence="1">
    <location>
        <begin position="1"/>
        <end position="10"/>
    </location>
</feature>
<gene>
    <name evidence="2" type="ORF">PLEPLA_LOCUS18360</name>
</gene>
<organism evidence="2 3">
    <name type="scientific">Pleuronectes platessa</name>
    <name type="common">European plaice</name>
    <dbReference type="NCBI Taxonomy" id="8262"/>
    <lineage>
        <taxon>Eukaryota</taxon>
        <taxon>Metazoa</taxon>
        <taxon>Chordata</taxon>
        <taxon>Craniata</taxon>
        <taxon>Vertebrata</taxon>
        <taxon>Euteleostomi</taxon>
        <taxon>Actinopterygii</taxon>
        <taxon>Neopterygii</taxon>
        <taxon>Teleostei</taxon>
        <taxon>Neoteleostei</taxon>
        <taxon>Acanthomorphata</taxon>
        <taxon>Carangaria</taxon>
        <taxon>Pleuronectiformes</taxon>
        <taxon>Pleuronectoidei</taxon>
        <taxon>Pleuronectidae</taxon>
        <taxon>Pleuronectes</taxon>
    </lineage>
</organism>
<dbReference type="AlphaFoldDB" id="A0A9N7UHW1"/>
<dbReference type="EMBL" id="CADEAL010001225">
    <property type="protein sequence ID" value="CAB1430378.1"/>
    <property type="molecule type" value="Genomic_DNA"/>
</dbReference>
<proteinExistence type="predicted"/>
<dbReference type="Proteomes" id="UP001153269">
    <property type="component" value="Unassembled WGS sequence"/>
</dbReference>
<feature type="region of interest" description="Disordered" evidence="1">
    <location>
        <begin position="1"/>
        <end position="40"/>
    </location>
</feature>
<comment type="caution">
    <text evidence="2">The sequence shown here is derived from an EMBL/GenBank/DDBJ whole genome shotgun (WGS) entry which is preliminary data.</text>
</comment>
<sequence length="171" mass="18543">MAPTRRGRQKRREESWAADGSFEINPPSTTKSARPRARPLSTSAVAVVPGGRAAVALLANSSHQSQILPASLRTSVPVHSTEHDQNDQFVLRGRTRSCFLVTTQLTGSQEHSLTRALTAAHNSSPVTFREDSDRPLDTAATLLLQPPTHVCENTRPLPLGEEPHPPTPHSP</sequence>
<evidence type="ECO:0000256" key="1">
    <source>
        <dbReference type="SAM" id="MobiDB-lite"/>
    </source>
</evidence>
<evidence type="ECO:0000313" key="3">
    <source>
        <dbReference type="Proteomes" id="UP001153269"/>
    </source>
</evidence>
<protein>
    <submittedName>
        <fullName evidence="2">Uncharacterized protein</fullName>
    </submittedName>
</protein>
<reference evidence="2" key="1">
    <citation type="submission" date="2020-03" db="EMBL/GenBank/DDBJ databases">
        <authorList>
            <person name="Weist P."/>
        </authorList>
    </citation>
    <scope>NUCLEOTIDE SEQUENCE</scope>
</reference>
<keyword evidence="3" id="KW-1185">Reference proteome</keyword>